<protein>
    <submittedName>
        <fullName evidence="15">Iron complex outermembrane recepter protein</fullName>
    </submittedName>
</protein>
<evidence type="ECO:0000256" key="12">
    <source>
        <dbReference type="SAM" id="SignalP"/>
    </source>
</evidence>
<keyword evidence="7 10" id="KW-0472">Membrane</keyword>
<dbReference type="Pfam" id="PF07715">
    <property type="entry name" value="Plug"/>
    <property type="match status" value="1"/>
</dbReference>
<dbReference type="Proteomes" id="UP000219023">
    <property type="component" value="Unassembled WGS sequence"/>
</dbReference>
<feature type="chain" id="PRO_5012108893" evidence="12">
    <location>
        <begin position="31"/>
        <end position="711"/>
    </location>
</feature>
<keyword evidence="5 10" id="KW-0812">Transmembrane</keyword>
<dbReference type="GO" id="GO:0015891">
    <property type="term" value="P:siderophore transport"/>
    <property type="evidence" value="ECO:0007669"/>
    <property type="project" value="InterPro"/>
</dbReference>
<sequence length="711" mass="77883">MVRASHPPLSQQLALLLPLLAGLCPVVVLADTDATGDVASSATMVVVSDRLSEVAPGSYRARASSLASKQPVSFLEQARTIDTVTDRVMADHDLDTLNESLALVAGVTEGNNMGGTEDGFIKRGFGSNSDGSILIDGIRQPRGTFSMATVDHVEVLKGPASLFHGTQAPGGVINLVTKKPQYHWHREVSGGASSFGGGNASVDVTGPIADSGLAFRLILSHQDEDSWRAFGNDRRTIIAPSLRWEGEHSRAMISYEYRDYDLNLDRGTVIVDGEPASVSRKRRFDEPWSHVYGHDEAVTAWWEQDVSDDWSVRLTHGWNRRQYSDGQPRVLSVDEDSGTLTRRADANHGFDRRVQYTSLDATGHFELAGQRHDLVIGADNERRRDYLAKKYRGTSVSDASIYDIDYGQLALDSNSLSTSRSNRLDESESTGVYVNDRWHLNERWILGLGGRFTRISQYAGAGQDFVVTTDTDDSLFLPSLSLLYRLDDATSAYASYSESFVPNGADADTGQTLDPEHGSGYELGLKREWNERLSTSMALYRIRKENVAVSDNGTTRTIGEAGSQGVELSLTGALTDRLSLLASYAYTDTEVLKDTGGTEGNRLPNAARHAASLYLAHDLNLTPGQGDWRVGGGIRYVGEREGDDENSFTLDDYTVADAFIAWDTHWLGDDTHLQLNVKNLFDTTYYPSSGGSTRVVVGDPREISLQASVDW</sequence>
<feature type="domain" description="TonB-dependent receptor-like beta-barrel" evidence="13">
    <location>
        <begin position="246"/>
        <end position="680"/>
    </location>
</feature>
<dbReference type="NCBIfam" id="TIGR01783">
    <property type="entry name" value="TonB-siderophor"/>
    <property type="match status" value="1"/>
</dbReference>
<dbReference type="EMBL" id="OBQJ01000003">
    <property type="protein sequence ID" value="SOC54101.1"/>
    <property type="molecule type" value="Genomic_DNA"/>
</dbReference>
<feature type="signal peptide" evidence="12">
    <location>
        <begin position="1"/>
        <end position="30"/>
    </location>
</feature>
<keyword evidence="3 10" id="KW-0813">Transport</keyword>
<evidence type="ECO:0000256" key="3">
    <source>
        <dbReference type="ARBA" id="ARBA00022448"/>
    </source>
</evidence>
<dbReference type="OrthoDB" id="6127007at2"/>
<evidence type="ECO:0000256" key="5">
    <source>
        <dbReference type="ARBA" id="ARBA00022692"/>
    </source>
</evidence>
<keyword evidence="9 10" id="KW-0998">Cell outer membrane</keyword>
<evidence type="ECO:0000256" key="2">
    <source>
        <dbReference type="ARBA" id="ARBA00009810"/>
    </source>
</evidence>
<evidence type="ECO:0000313" key="16">
    <source>
        <dbReference type="Proteomes" id="UP000219023"/>
    </source>
</evidence>
<keyword evidence="4 10" id="KW-1134">Transmembrane beta strand</keyword>
<keyword evidence="12" id="KW-0732">Signal</keyword>
<dbReference type="AlphaFoldDB" id="A0A285VND6"/>
<comment type="subcellular location">
    <subcellularLocation>
        <location evidence="1 10">Cell outer membrane</location>
        <topology evidence="1 10">Multi-pass membrane protein</topology>
    </subcellularLocation>
</comment>
<dbReference type="PANTHER" id="PTHR32552:SF85">
    <property type="entry name" value="BLL7968 PROTEIN"/>
    <property type="match status" value="1"/>
</dbReference>
<evidence type="ECO:0000313" key="15">
    <source>
        <dbReference type="EMBL" id="SOC54101.1"/>
    </source>
</evidence>
<dbReference type="InterPro" id="IPR036942">
    <property type="entry name" value="Beta-barrel_TonB_sf"/>
</dbReference>
<dbReference type="Gene3D" id="2.170.130.10">
    <property type="entry name" value="TonB-dependent receptor, plug domain"/>
    <property type="match status" value="1"/>
</dbReference>
<organism evidence="15 16">
    <name type="scientific">Chromohalobacter canadensis</name>
    <dbReference type="NCBI Taxonomy" id="141389"/>
    <lineage>
        <taxon>Bacteria</taxon>
        <taxon>Pseudomonadati</taxon>
        <taxon>Pseudomonadota</taxon>
        <taxon>Gammaproteobacteria</taxon>
        <taxon>Oceanospirillales</taxon>
        <taxon>Halomonadaceae</taxon>
        <taxon>Chromohalobacter</taxon>
    </lineage>
</organism>
<keyword evidence="8" id="KW-0675">Receptor</keyword>
<dbReference type="InterPro" id="IPR037066">
    <property type="entry name" value="Plug_dom_sf"/>
</dbReference>
<evidence type="ECO:0000259" key="14">
    <source>
        <dbReference type="Pfam" id="PF07715"/>
    </source>
</evidence>
<dbReference type="GO" id="GO:0009279">
    <property type="term" value="C:cell outer membrane"/>
    <property type="evidence" value="ECO:0007669"/>
    <property type="project" value="UniProtKB-SubCell"/>
</dbReference>
<evidence type="ECO:0000256" key="4">
    <source>
        <dbReference type="ARBA" id="ARBA00022452"/>
    </source>
</evidence>
<dbReference type="GO" id="GO:0038023">
    <property type="term" value="F:signaling receptor activity"/>
    <property type="evidence" value="ECO:0007669"/>
    <property type="project" value="InterPro"/>
</dbReference>
<evidence type="ECO:0000256" key="6">
    <source>
        <dbReference type="ARBA" id="ARBA00023077"/>
    </source>
</evidence>
<dbReference type="InterPro" id="IPR010105">
    <property type="entry name" value="TonB_sidphr_rcpt"/>
</dbReference>
<accession>A0A285VND6</accession>
<dbReference type="PROSITE" id="PS52016">
    <property type="entry name" value="TONB_DEPENDENT_REC_3"/>
    <property type="match status" value="1"/>
</dbReference>
<name>A0A285VND6_9GAMM</name>
<dbReference type="RefSeq" id="WP_097022351.1">
    <property type="nucleotide sequence ID" value="NZ_OBQJ01000003.1"/>
</dbReference>
<evidence type="ECO:0000256" key="9">
    <source>
        <dbReference type="ARBA" id="ARBA00023237"/>
    </source>
</evidence>
<dbReference type="InterPro" id="IPR000531">
    <property type="entry name" value="Beta-barrel_TonB"/>
</dbReference>
<feature type="domain" description="TonB-dependent receptor plug" evidence="14">
    <location>
        <begin position="77"/>
        <end position="172"/>
    </location>
</feature>
<dbReference type="GO" id="GO:0015344">
    <property type="term" value="F:siderophore uptake transmembrane transporter activity"/>
    <property type="evidence" value="ECO:0007669"/>
    <property type="project" value="TreeGrafter"/>
</dbReference>
<keyword evidence="6 11" id="KW-0798">TonB box</keyword>
<dbReference type="Pfam" id="PF00593">
    <property type="entry name" value="TonB_dep_Rec_b-barrel"/>
    <property type="match status" value="1"/>
</dbReference>
<gene>
    <name evidence="15" type="ORF">SAMN05421509_103144</name>
</gene>
<comment type="similarity">
    <text evidence="2 10 11">Belongs to the TonB-dependent receptor family.</text>
</comment>
<evidence type="ECO:0000259" key="13">
    <source>
        <dbReference type="Pfam" id="PF00593"/>
    </source>
</evidence>
<evidence type="ECO:0000256" key="7">
    <source>
        <dbReference type="ARBA" id="ARBA00023136"/>
    </source>
</evidence>
<proteinExistence type="inferred from homology"/>
<dbReference type="PANTHER" id="PTHR32552">
    <property type="entry name" value="FERRICHROME IRON RECEPTOR-RELATED"/>
    <property type="match status" value="1"/>
</dbReference>
<dbReference type="SUPFAM" id="SSF56935">
    <property type="entry name" value="Porins"/>
    <property type="match status" value="1"/>
</dbReference>
<dbReference type="Gene3D" id="2.40.170.20">
    <property type="entry name" value="TonB-dependent receptor, beta-barrel domain"/>
    <property type="match status" value="1"/>
</dbReference>
<evidence type="ECO:0000256" key="1">
    <source>
        <dbReference type="ARBA" id="ARBA00004571"/>
    </source>
</evidence>
<reference evidence="15 16" key="1">
    <citation type="submission" date="2017-08" db="EMBL/GenBank/DDBJ databases">
        <authorList>
            <person name="de Groot N.N."/>
        </authorList>
    </citation>
    <scope>NUCLEOTIDE SEQUENCE [LARGE SCALE GENOMIC DNA]</scope>
    <source>
        <strain evidence="15 16">USBA 855</strain>
    </source>
</reference>
<dbReference type="InterPro" id="IPR039426">
    <property type="entry name" value="TonB-dep_rcpt-like"/>
</dbReference>
<evidence type="ECO:0000256" key="10">
    <source>
        <dbReference type="PROSITE-ProRule" id="PRU01360"/>
    </source>
</evidence>
<dbReference type="CDD" id="cd01347">
    <property type="entry name" value="ligand_gated_channel"/>
    <property type="match status" value="1"/>
</dbReference>
<evidence type="ECO:0000256" key="8">
    <source>
        <dbReference type="ARBA" id="ARBA00023170"/>
    </source>
</evidence>
<dbReference type="InterPro" id="IPR012910">
    <property type="entry name" value="Plug_dom"/>
</dbReference>
<evidence type="ECO:0000256" key="11">
    <source>
        <dbReference type="RuleBase" id="RU003357"/>
    </source>
</evidence>